<comment type="caution">
    <text evidence="1">The sequence shown here is derived from an EMBL/GenBank/DDBJ whole genome shotgun (WGS) entry which is preliminary data.</text>
</comment>
<reference evidence="1" key="1">
    <citation type="submission" date="2021-03" db="EMBL/GenBank/DDBJ databases">
        <authorList>
            <consortium name="DOE Joint Genome Institute"/>
            <person name="Ahrendt S."/>
            <person name="Looney B.P."/>
            <person name="Miyauchi S."/>
            <person name="Morin E."/>
            <person name="Drula E."/>
            <person name="Courty P.E."/>
            <person name="Chicoki N."/>
            <person name="Fauchery L."/>
            <person name="Kohler A."/>
            <person name="Kuo A."/>
            <person name="Labutti K."/>
            <person name="Pangilinan J."/>
            <person name="Lipzen A."/>
            <person name="Riley R."/>
            <person name="Andreopoulos W."/>
            <person name="He G."/>
            <person name="Johnson J."/>
            <person name="Barry K.W."/>
            <person name="Grigoriev I.V."/>
            <person name="Nagy L."/>
            <person name="Hibbett D."/>
            <person name="Henrissat B."/>
            <person name="Matheny P.B."/>
            <person name="Labbe J."/>
            <person name="Martin F."/>
        </authorList>
    </citation>
    <scope>NUCLEOTIDE SEQUENCE</scope>
    <source>
        <strain evidence="1">HHB10654</strain>
    </source>
</reference>
<name>A0ACB8SGH7_9AGAM</name>
<keyword evidence="2" id="KW-1185">Reference proteome</keyword>
<proteinExistence type="predicted"/>
<accession>A0ACB8SGH7</accession>
<sequence length="194" mass="21745">MAQELGEVGCIGSKQITSEEPRVLDQLECAFGQIDSDVSSRQSNPPHSFTSIFPPELLCHIFALIASDAPIRQKPSSPGLFRPRRTLGWFVVAHFCHQWREIAIGSPTLWQHVDFATGLAWATDMLARAKAMPVTIEKFFYIPFVASSEDQVLSPDPELELMQAHLFHTARLYLTGNPAQLTRAMQAPIYLPQR</sequence>
<dbReference type="Proteomes" id="UP000814140">
    <property type="component" value="Unassembled WGS sequence"/>
</dbReference>
<protein>
    <submittedName>
        <fullName evidence="1">Uncharacterized protein</fullName>
    </submittedName>
</protein>
<evidence type="ECO:0000313" key="1">
    <source>
        <dbReference type="EMBL" id="KAI0055543.1"/>
    </source>
</evidence>
<gene>
    <name evidence="1" type="ORF">BV25DRAFT_168597</name>
</gene>
<evidence type="ECO:0000313" key="2">
    <source>
        <dbReference type="Proteomes" id="UP000814140"/>
    </source>
</evidence>
<reference evidence="1" key="2">
    <citation type="journal article" date="2022" name="New Phytol.">
        <title>Evolutionary transition to the ectomycorrhizal habit in the genomes of a hyperdiverse lineage of mushroom-forming fungi.</title>
        <authorList>
            <person name="Looney B."/>
            <person name="Miyauchi S."/>
            <person name="Morin E."/>
            <person name="Drula E."/>
            <person name="Courty P.E."/>
            <person name="Kohler A."/>
            <person name="Kuo A."/>
            <person name="LaButti K."/>
            <person name="Pangilinan J."/>
            <person name="Lipzen A."/>
            <person name="Riley R."/>
            <person name="Andreopoulos W."/>
            <person name="He G."/>
            <person name="Johnson J."/>
            <person name="Nolan M."/>
            <person name="Tritt A."/>
            <person name="Barry K.W."/>
            <person name="Grigoriev I.V."/>
            <person name="Nagy L.G."/>
            <person name="Hibbett D."/>
            <person name="Henrissat B."/>
            <person name="Matheny P.B."/>
            <person name="Labbe J."/>
            <person name="Martin F.M."/>
        </authorList>
    </citation>
    <scope>NUCLEOTIDE SEQUENCE</scope>
    <source>
        <strain evidence="1">HHB10654</strain>
    </source>
</reference>
<organism evidence="1 2">
    <name type="scientific">Artomyces pyxidatus</name>
    <dbReference type="NCBI Taxonomy" id="48021"/>
    <lineage>
        <taxon>Eukaryota</taxon>
        <taxon>Fungi</taxon>
        <taxon>Dikarya</taxon>
        <taxon>Basidiomycota</taxon>
        <taxon>Agaricomycotina</taxon>
        <taxon>Agaricomycetes</taxon>
        <taxon>Russulales</taxon>
        <taxon>Auriscalpiaceae</taxon>
        <taxon>Artomyces</taxon>
    </lineage>
</organism>
<dbReference type="EMBL" id="MU277288">
    <property type="protein sequence ID" value="KAI0055543.1"/>
    <property type="molecule type" value="Genomic_DNA"/>
</dbReference>